<dbReference type="CDD" id="cd07344">
    <property type="entry name" value="M48_yhfN_like"/>
    <property type="match status" value="1"/>
</dbReference>
<dbReference type="PANTHER" id="PTHR30399">
    <property type="entry name" value="UNCHARACTERIZED PROTEIN YGJP"/>
    <property type="match status" value="1"/>
</dbReference>
<organism evidence="2 3">
    <name type="scientific">Acetobacter conturbans</name>
    <dbReference type="NCBI Taxonomy" id="1737472"/>
    <lineage>
        <taxon>Bacteria</taxon>
        <taxon>Pseudomonadati</taxon>
        <taxon>Pseudomonadota</taxon>
        <taxon>Alphaproteobacteria</taxon>
        <taxon>Acetobacterales</taxon>
        <taxon>Acetobacteraceae</taxon>
        <taxon>Acetobacter</taxon>
    </lineage>
</organism>
<keyword evidence="3" id="KW-1185">Reference proteome</keyword>
<dbReference type="Pfam" id="PF01863">
    <property type="entry name" value="YgjP-like"/>
    <property type="match status" value="1"/>
</dbReference>
<dbReference type="EMBL" id="WOSY01000010">
    <property type="protein sequence ID" value="NHN89307.1"/>
    <property type="molecule type" value="Genomic_DNA"/>
</dbReference>
<protein>
    <submittedName>
        <fullName evidence="2">DUF45 domain-containing protein</fullName>
    </submittedName>
</protein>
<evidence type="ECO:0000259" key="1">
    <source>
        <dbReference type="Pfam" id="PF01863"/>
    </source>
</evidence>
<dbReference type="Proteomes" id="UP000631653">
    <property type="component" value="Unassembled WGS sequence"/>
</dbReference>
<dbReference type="Gene3D" id="3.30.2010.10">
    <property type="entry name" value="Metalloproteases ('zincins'), catalytic domain"/>
    <property type="match status" value="1"/>
</dbReference>
<comment type="caution">
    <text evidence="2">The sequence shown here is derived from an EMBL/GenBank/DDBJ whole genome shotgun (WGS) entry which is preliminary data.</text>
</comment>
<dbReference type="InterPro" id="IPR053136">
    <property type="entry name" value="UTP_pyrophosphatase-like"/>
</dbReference>
<accession>A0ABX0K2A8</accession>
<feature type="domain" description="YgjP-like metallopeptidase" evidence="1">
    <location>
        <begin position="38"/>
        <end position="235"/>
    </location>
</feature>
<name>A0ABX0K2A8_9PROT</name>
<dbReference type="InterPro" id="IPR002725">
    <property type="entry name" value="YgjP-like_metallopeptidase"/>
</dbReference>
<proteinExistence type="predicted"/>
<dbReference type="PANTHER" id="PTHR30399:SF1">
    <property type="entry name" value="UTP PYROPHOSPHATASE"/>
    <property type="match status" value="1"/>
</dbReference>
<sequence length="243" mass="27263">MTERGQRSADLLSGLPTSIQLSDGPFPVTWRRSARARRLSLRLARSGDHVIVTLPPGLPAQSGFALLAAHRDWIARQLQRRPVQLNFAAGSTIPINGVPHTIYHTPDGHGGAWIDGTLLYVSGDIDFLPRRVQDFLQRMASRQFGQRVPTLSETTRLLPTSVVIRNTLSRWGSCTTAGRIMLTWRLIMAPPFVQDYVIFHELAHLKHHNHSAAFWQLVDHICPRRAEAETWLKTHGPALMRAA</sequence>
<gene>
    <name evidence="2" type="ORF">GOB81_11810</name>
</gene>
<reference evidence="2 3" key="1">
    <citation type="journal article" date="2020" name="Int. J. Syst. Evol. Microbiol.">
        <title>Novel acetic acid bacteria from cider fermentations: Acetobacter conturbans sp. nov. and Acetobacter fallax sp. nov.</title>
        <authorList>
            <person name="Sombolestani A.S."/>
            <person name="Cleenwerck I."/>
            <person name="Cnockaert M."/>
            <person name="Borremans W."/>
            <person name="Wieme A.D."/>
            <person name="De Vuyst L."/>
            <person name="Vandamme P."/>
        </authorList>
    </citation>
    <scope>NUCLEOTIDE SEQUENCE [LARGE SCALE GENOMIC DNA]</scope>
    <source>
        <strain evidence="2 3">LMG 1627</strain>
    </source>
</reference>
<evidence type="ECO:0000313" key="2">
    <source>
        <dbReference type="EMBL" id="NHN89307.1"/>
    </source>
</evidence>
<evidence type="ECO:0000313" key="3">
    <source>
        <dbReference type="Proteomes" id="UP000631653"/>
    </source>
</evidence>